<gene>
    <name evidence="4" type="ORF">LCGC14_2640920</name>
</gene>
<organism evidence="4">
    <name type="scientific">marine sediment metagenome</name>
    <dbReference type="NCBI Taxonomy" id="412755"/>
    <lineage>
        <taxon>unclassified sequences</taxon>
        <taxon>metagenomes</taxon>
        <taxon>ecological metagenomes</taxon>
    </lineage>
</organism>
<dbReference type="GO" id="GO:0044423">
    <property type="term" value="C:virion component"/>
    <property type="evidence" value="ECO:0007669"/>
    <property type="project" value="UniProtKB-KW"/>
</dbReference>
<dbReference type="EMBL" id="LAZR01045544">
    <property type="protein sequence ID" value="KKK98624.1"/>
    <property type="molecule type" value="Genomic_DNA"/>
</dbReference>
<proteinExistence type="predicted"/>
<accession>A0A0F9C893</accession>
<feature type="domain" description="Phage capsid-like C-terminal" evidence="3">
    <location>
        <begin position="2"/>
        <end position="86"/>
    </location>
</feature>
<comment type="subcellular location">
    <subcellularLocation>
        <location evidence="1">Virion</location>
    </subcellularLocation>
</comment>
<evidence type="ECO:0000256" key="2">
    <source>
        <dbReference type="ARBA" id="ARBA00022844"/>
    </source>
</evidence>
<dbReference type="AlphaFoldDB" id="A0A0F9C893"/>
<evidence type="ECO:0000256" key="1">
    <source>
        <dbReference type="ARBA" id="ARBA00004328"/>
    </source>
</evidence>
<evidence type="ECO:0000259" key="3">
    <source>
        <dbReference type="Pfam" id="PF05065"/>
    </source>
</evidence>
<reference evidence="4" key="1">
    <citation type="journal article" date="2015" name="Nature">
        <title>Complex archaea that bridge the gap between prokaryotes and eukaryotes.</title>
        <authorList>
            <person name="Spang A."/>
            <person name="Saw J.H."/>
            <person name="Jorgensen S.L."/>
            <person name="Zaremba-Niedzwiedzka K."/>
            <person name="Martijn J."/>
            <person name="Lind A.E."/>
            <person name="van Eijk R."/>
            <person name="Schleper C."/>
            <person name="Guy L."/>
            <person name="Ettema T.J."/>
        </authorList>
    </citation>
    <scope>NUCLEOTIDE SEQUENCE</scope>
</reference>
<dbReference type="Pfam" id="PF05065">
    <property type="entry name" value="Phage_capsid"/>
    <property type="match status" value="1"/>
</dbReference>
<dbReference type="Gene3D" id="3.30.2320.10">
    <property type="entry name" value="hypothetical protein PF0899 domain"/>
    <property type="match status" value="1"/>
</dbReference>
<feature type="non-terminal residue" evidence="4">
    <location>
        <position position="1"/>
    </location>
</feature>
<evidence type="ECO:0000313" key="4">
    <source>
        <dbReference type="EMBL" id="KKK98624.1"/>
    </source>
</evidence>
<sequence>IYIWGNPSEAGPERIWGLPVVQNESLTENTGLVGSFEPAWISLFERRGVVIERGFVGTQFTEGKQTIRGSMRAALVVFRPAAFATVTSI</sequence>
<dbReference type="NCBIfam" id="TIGR01554">
    <property type="entry name" value="major_cap_HK97"/>
    <property type="match status" value="1"/>
</dbReference>
<dbReference type="InterPro" id="IPR054612">
    <property type="entry name" value="Phage_capsid-like_C"/>
</dbReference>
<keyword evidence="2" id="KW-0946">Virion</keyword>
<name>A0A0F9C893_9ZZZZ</name>
<dbReference type="SUPFAM" id="SSF56563">
    <property type="entry name" value="Major capsid protein gp5"/>
    <property type="match status" value="1"/>
</dbReference>
<protein>
    <recommendedName>
        <fullName evidence="3">Phage capsid-like C-terminal domain-containing protein</fullName>
    </recommendedName>
</protein>
<dbReference type="InterPro" id="IPR024455">
    <property type="entry name" value="Phage_capsid"/>
</dbReference>
<comment type="caution">
    <text evidence="4">The sequence shown here is derived from an EMBL/GenBank/DDBJ whole genome shotgun (WGS) entry which is preliminary data.</text>
</comment>